<dbReference type="PANTHER" id="PTHR11579:SF0">
    <property type="entry name" value="PROTEIN-L-ISOASPARTATE(D-ASPARTATE) O-METHYLTRANSFERASE"/>
    <property type="match status" value="1"/>
</dbReference>
<dbReference type="GO" id="GO:0032259">
    <property type="term" value="P:methylation"/>
    <property type="evidence" value="ECO:0007669"/>
    <property type="project" value="UniProtKB-KW"/>
</dbReference>
<name>A0A0J7KVW5_LASNI</name>
<keyword evidence="4" id="KW-0963">Cytoplasm</keyword>
<evidence type="ECO:0000256" key="12">
    <source>
        <dbReference type="ARBA" id="ARBA00042126"/>
    </source>
</evidence>
<dbReference type="InterPro" id="IPR000682">
    <property type="entry name" value="PCMT"/>
</dbReference>
<comment type="subcellular location">
    <subcellularLocation>
        <location evidence="1">Cytoplasm</location>
    </subcellularLocation>
</comment>
<evidence type="ECO:0000256" key="11">
    <source>
        <dbReference type="ARBA" id="ARBA00040923"/>
    </source>
</evidence>
<evidence type="ECO:0000256" key="3">
    <source>
        <dbReference type="ARBA" id="ARBA00011890"/>
    </source>
</evidence>
<sequence length="469" mass="51776">MLFYVKQIFLATLQSLWIVRDRPQSMAWHCNGTTNQEMVTKLKAIRDRLFTDAGILATDRAETAMLTVDRAKYCHESDPYLDRPRRIGYNVTISAPHMHAYALSILSDQLFDGAKALDVGSGSGYLSACMAHMVGSHGRVIGIEHIPELIEISTRNVREDNPHFLKESRIKFIVGDGRLGHAADGPYNAIHVGAAANSLPQELINQLAPGGRLICPVVAIEGFQRFQDLLQVDKNTDGTITKKKLMQVSYVPLTDPTTQLRSRVIKSDRVFEAMNSVDRGKYTHPSHAYIDAPQGIGYGVTISAPHMHAYALELLEEKLRDGGRALDVGSGSGYLTACMAIMIGPHGLAIGIDHIPELRMMAEENIRHDHPELLRDGRVELVVGDGRLGYPDRGPYNAIHVGAAAKELPQALIDQLAPGGRLIVPMGPENSDQTLVQVDKTMDGKIKQRSLISVVFVPLTDRERQYRRS</sequence>
<organism evidence="13 14">
    <name type="scientific">Lasius niger</name>
    <name type="common">Black garden ant</name>
    <dbReference type="NCBI Taxonomy" id="67767"/>
    <lineage>
        <taxon>Eukaryota</taxon>
        <taxon>Metazoa</taxon>
        <taxon>Ecdysozoa</taxon>
        <taxon>Arthropoda</taxon>
        <taxon>Hexapoda</taxon>
        <taxon>Insecta</taxon>
        <taxon>Pterygota</taxon>
        <taxon>Neoptera</taxon>
        <taxon>Endopterygota</taxon>
        <taxon>Hymenoptera</taxon>
        <taxon>Apocrita</taxon>
        <taxon>Aculeata</taxon>
        <taxon>Formicoidea</taxon>
        <taxon>Formicidae</taxon>
        <taxon>Formicinae</taxon>
        <taxon>Lasius</taxon>
        <taxon>Lasius</taxon>
    </lineage>
</organism>
<dbReference type="STRING" id="67767.A0A0J7KVW5"/>
<accession>A0A0J7KVW5</accession>
<dbReference type="AlphaFoldDB" id="A0A0J7KVW5"/>
<keyword evidence="7" id="KW-0949">S-adenosyl-L-methionine</keyword>
<evidence type="ECO:0000256" key="7">
    <source>
        <dbReference type="ARBA" id="ARBA00022691"/>
    </source>
</evidence>
<dbReference type="Pfam" id="PF01135">
    <property type="entry name" value="PCMT"/>
    <property type="match status" value="2"/>
</dbReference>
<evidence type="ECO:0000256" key="2">
    <source>
        <dbReference type="ARBA" id="ARBA00005369"/>
    </source>
</evidence>
<proteinExistence type="inferred from homology"/>
<dbReference type="PROSITE" id="PS01279">
    <property type="entry name" value="PCMT"/>
    <property type="match status" value="1"/>
</dbReference>
<dbReference type="Gene3D" id="3.40.50.150">
    <property type="entry name" value="Vaccinia Virus protein VP39"/>
    <property type="match status" value="2"/>
</dbReference>
<reference evidence="13 14" key="1">
    <citation type="submission" date="2015-04" db="EMBL/GenBank/DDBJ databases">
        <title>Lasius niger genome sequencing.</title>
        <authorList>
            <person name="Konorov E.A."/>
            <person name="Nikitin M.A."/>
            <person name="Kirill M.V."/>
            <person name="Chang P."/>
        </authorList>
    </citation>
    <scope>NUCLEOTIDE SEQUENCE [LARGE SCALE GENOMIC DNA]</scope>
    <source>
        <tissue evidence="13">Whole</tissue>
    </source>
</reference>
<dbReference type="EMBL" id="LBMM01002714">
    <property type="protein sequence ID" value="KMQ94446.1"/>
    <property type="molecule type" value="Genomic_DNA"/>
</dbReference>
<evidence type="ECO:0000256" key="5">
    <source>
        <dbReference type="ARBA" id="ARBA00022603"/>
    </source>
</evidence>
<protein>
    <recommendedName>
        <fullName evidence="11">Protein-L-isoaspartate(D-aspartate) O-methyltransferase</fullName>
        <ecNumber evidence="3">2.1.1.77</ecNumber>
    </recommendedName>
    <alternativeName>
        <fullName evidence="9">L-isoaspartyl protein carboxyl methyltransferase</fullName>
    </alternativeName>
    <alternativeName>
        <fullName evidence="12">Protein L-isoaspartyl/D-aspartyl methyltransferase</fullName>
    </alternativeName>
    <alternativeName>
        <fullName evidence="8">Protein-beta-aspartate methyltransferase</fullName>
    </alternativeName>
</protein>
<evidence type="ECO:0000256" key="10">
    <source>
        <dbReference type="ARBA" id="ARBA00035815"/>
    </source>
</evidence>
<dbReference type="EC" id="2.1.1.77" evidence="3"/>
<evidence type="ECO:0000313" key="14">
    <source>
        <dbReference type="Proteomes" id="UP000036403"/>
    </source>
</evidence>
<dbReference type="OrthoDB" id="73890at2759"/>
<keyword evidence="14" id="KW-1185">Reference proteome</keyword>
<comment type="caution">
    <text evidence="13">The sequence shown here is derived from an EMBL/GenBank/DDBJ whole genome shotgun (WGS) entry which is preliminary data.</text>
</comment>
<dbReference type="NCBIfam" id="TIGR00080">
    <property type="entry name" value="pimt"/>
    <property type="match status" value="2"/>
</dbReference>
<dbReference type="CDD" id="cd02440">
    <property type="entry name" value="AdoMet_MTases"/>
    <property type="match status" value="2"/>
</dbReference>
<evidence type="ECO:0000256" key="8">
    <source>
        <dbReference type="ARBA" id="ARBA00031323"/>
    </source>
</evidence>
<dbReference type="PaxDb" id="67767-A0A0J7KVW5"/>
<keyword evidence="6 13" id="KW-0808">Transferase</keyword>
<keyword evidence="5 13" id="KW-0489">Methyltransferase</keyword>
<dbReference type="InterPro" id="IPR029063">
    <property type="entry name" value="SAM-dependent_MTases_sf"/>
</dbReference>
<evidence type="ECO:0000313" key="13">
    <source>
        <dbReference type="EMBL" id="KMQ94446.1"/>
    </source>
</evidence>
<evidence type="ECO:0000256" key="4">
    <source>
        <dbReference type="ARBA" id="ARBA00022490"/>
    </source>
</evidence>
<evidence type="ECO:0000256" key="9">
    <source>
        <dbReference type="ARBA" id="ARBA00031350"/>
    </source>
</evidence>
<evidence type="ECO:0000256" key="6">
    <source>
        <dbReference type="ARBA" id="ARBA00022679"/>
    </source>
</evidence>
<dbReference type="Proteomes" id="UP000036403">
    <property type="component" value="Unassembled WGS sequence"/>
</dbReference>
<gene>
    <name evidence="13" type="ORF">RF55_5400</name>
</gene>
<dbReference type="GO" id="GO:0005737">
    <property type="term" value="C:cytoplasm"/>
    <property type="evidence" value="ECO:0007669"/>
    <property type="project" value="UniProtKB-SubCell"/>
</dbReference>
<dbReference type="GO" id="GO:0004719">
    <property type="term" value="F:protein-L-isoaspartate (D-aspartate) O-methyltransferase activity"/>
    <property type="evidence" value="ECO:0007669"/>
    <property type="project" value="UniProtKB-EC"/>
</dbReference>
<comment type="catalytic activity">
    <reaction evidence="10">
        <text>[protein]-L-isoaspartate + S-adenosyl-L-methionine = [protein]-L-isoaspartate alpha-methyl ester + S-adenosyl-L-homocysteine</text>
        <dbReference type="Rhea" id="RHEA:12705"/>
        <dbReference type="Rhea" id="RHEA-COMP:12143"/>
        <dbReference type="Rhea" id="RHEA-COMP:12144"/>
        <dbReference type="ChEBI" id="CHEBI:57856"/>
        <dbReference type="ChEBI" id="CHEBI:59789"/>
        <dbReference type="ChEBI" id="CHEBI:90596"/>
        <dbReference type="ChEBI" id="CHEBI:90598"/>
        <dbReference type="EC" id="2.1.1.77"/>
    </reaction>
    <physiologicalReaction direction="left-to-right" evidence="10">
        <dbReference type="Rhea" id="RHEA:12706"/>
    </physiologicalReaction>
</comment>
<dbReference type="SUPFAM" id="SSF53335">
    <property type="entry name" value="S-adenosyl-L-methionine-dependent methyltransferases"/>
    <property type="match status" value="2"/>
</dbReference>
<comment type="similarity">
    <text evidence="2">Belongs to the methyltransferase superfamily. L-isoaspartyl/D-aspartyl protein methyltransferase family.</text>
</comment>
<dbReference type="FunFam" id="3.40.50.150:FF:000027">
    <property type="entry name" value="Protein-L-isoaspartate O-methyltransferase"/>
    <property type="match status" value="2"/>
</dbReference>
<dbReference type="PANTHER" id="PTHR11579">
    <property type="entry name" value="PROTEIN-L-ISOASPARTATE O-METHYLTRANSFERASE"/>
    <property type="match status" value="1"/>
</dbReference>
<evidence type="ECO:0000256" key="1">
    <source>
        <dbReference type="ARBA" id="ARBA00004496"/>
    </source>
</evidence>